<gene>
    <name evidence="1" type="ORF">AA314_05108</name>
</gene>
<dbReference type="KEGG" id="age:AA314_05108"/>
<name>A0AAC8TEZ6_9BACT</name>
<dbReference type="AlphaFoldDB" id="A0AAC8TEZ6"/>
<accession>A0AAC8TEZ6</accession>
<organism evidence="1 2">
    <name type="scientific">Archangium gephyra</name>
    <dbReference type="NCBI Taxonomy" id="48"/>
    <lineage>
        <taxon>Bacteria</taxon>
        <taxon>Pseudomonadati</taxon>
        <taxon>Myxococcota</taxon>
        <taxon>Myxococcia</taxon>
        <taxon>Myxococcales</taxon>
        <taxon>Cystobacterineae</taxon>
        <taxon>Archangiaceae</taxon>
        <taxon>Archangium</taxon>
    </lineage>
</organism>
<reference evidence="1 2" key="1">
    <citation type="submission" date="2015-05" db="EMBL/GenBank/DDBJ databases">
        <title>Genome assembly of Archangium gephyra DSM 2261.</title>
        <authorList>
            <person name="Sharma G."/>
            <person name="Subramanian S."/>
        </authorList>
    </citation>
    <scope>NUCLEOTIDE SEQUENCE [LARGE SCALE GENOMIC DNA]</scope>
    <source>
        <strain evidence="1 2">DSM 2261</strain>
    </source>
</reference>
<proteinExistence type="predicted"/>
<sequence>MAQERITRLSTRLVGASWPHESCRSGLHSRELLRRTQGTNLAKRRSSLFGPFRDVPDTCDGAADLLGTAVAVARVPARVEDKIVNLCNGGLEPAASFGGLGLGKPFSPAILMELRDDALSVYKTSILDHPTPTQAPAGAPGLRQFLTSLTTLVSFSNQSRVKEYGLTTTGHKRPRQSSGQWLVTLVTPLAPVKTDSKAGDCPVSVRRDL</sequence>
<evidence type="ECO:0000313" key="2">
    <source>
        <dbReference type="Proteomes" id="UP000035579"/>
    </source>
</evidence>
<dbReference type="EMBL" id="CP011509">
    <property type="protein sequence ID" value="AKJ03482.1"/>
    <property type="molecule type" value="Genomic_DNA"/>
</dbReference>
<evidence type="ECO:0000313" key="1">
    <source>
        <dbReference type="EMBL" id="AKJ03482.1"/>
    </source>
</evidence>
<protein>
    <submittedName>
        <fullName evidence="1">Uncharacterized protein</fullName>
    </submittedName>
</protein>
<dbReference type="Proteomes" id="UP000035579">
    <property type="component" value="Chromosome"/>
</dbReference>